<dbReference type="InterPro" id="IPR017926">
    <property type="entry name" value="GATASE"/>
</dbReference>
<dbReference type="InterPro" id="IPR044992">
    <property type="entry name" value="ChyE-like"/>
</dbReference>
<dbReference type="PANTHER" id="PTHR42695:SF5">
    <property type="entry name" value="GLUTAMINE AMIDOTRANSFERASE YLR126C-RELATED"/>
    <property type="match status" value="1"/>
</dbReference>
<dbReference type="AlphaFoldDB" id="A0A1R3T6I6"/>
<protein>
    <submittedName>
        <fullName evidence="2">Glutamine amidotransferase class-I</fullName>
    </submittedName>
</protein>
<sequence>MKVHSLQHVPFEGLGYIGNWLTKNNHTITSTRFYESAYHLPEAEDIDVLIVMGGPMGVYDEDSFPWLKEEKAFISNCIQSGKRVLGICLGAQLIAECLGARVDKAVHKEIGWFPVMCTQESKQLGWFYELFKDNPTVFHWHGDRFEIPKEGLNLLSSDANTNQAFYYSENVIGLQFHLEVTEETVGLISENCADELCENPWVQTREQIKTGTMIYADNCNWIMEGILQNLLDG</sequence>
<dbReference type="PANTHER" id="PTHR42695">
    <property type="entry name" value="GLUTAMINE AMIDOTRANSFERASE YLR126C-RELATED"/>
    <property type="match status" value="1"/>
</dbReference>
<dbReference type="Pfam" id="PF00117">
    <property type="entry name" value="GATase"/>
    <property type="match status" value="1"/>
</dbReference>
<dbReference type="InterPro" id="IPR029062">
    <property type="entry name" value="Class_I_gatase-like"/>
</dbReference>
<dbReference type="GO" id="GO:0005829">
    <property type="term" value="C:cytosol"/>
    <property type="evidence" value="ECO:0007669"/>
    <property type="project" value="TreeGrafter"/>
</dbReference>
<name>A0A1R3T6I6_9BACT</name>
<dbReference type="EMBL" id="LT605205">
    <property type="protein sequence ID" value="SCD19565.1"/>
    <property type="molecule type" value="Genomic_DNA"/>
</dbReference>
<evidence type="ECO:0000313" key="3">
    <source>
        <dbReference type="Proteomes" id="UP000187464"/>
    </source>
</evidence>
<reference evidence="2 3" key="1">
    <citation type="submission" date="2016-08" db="EMBL/GenBank/DDBJ databases">
        <authorList>
            <person name="Seilhamer J.J."/>
        </authorList>
    </citation>
    <scope>NUCLEOTIDE SEQUENCE [LARGE SCALE GENOMIC DNA]</scope>
    <source>
        <strain evidence="2">M3/6</strain>
    </source>
</reference>
<organism evidence="2 3">
    <name type="scientific">Proteiniphilum saccharofermentans</name>
    <dbReference type="NCBI Taxonomy" id="1642647"/>
    <lineage>
        <taxon>Bacteria</taxon>
        <taxon>Pseudomonadati</taxon>
        <taxon>Bacteroidota</taxon>
        <taxon>Bacteroidia</taxon>
        <taxon>Bacteroidales</taxon>
        <taxon>Dysgonomonadaceae</taxon>
        <taxon>Proteiniphilum</taxon>
    </lineage>
</organism>
<gene>
    <name evidence="2" type="ORF">PSM36_0738</name>
</gene>
<dbReference type="STRING" id="1642647.PSM36_0738"/>
<feature type="domain" description="Glutamine amidotransferase" evidence="1">
    <location>
        <begin position="24"/>
        <end position="184"/>
    </location>
</feature>
<dbReference type="FunFam" id="3.40.50.880:FF:000033">
    <property type="entry name" value="Glutamine amidotransferase class-I"/>
    <property type="match status" value="1"/>
</dbReference>
<evidence type="ECO:0000313" key="2">
    <source>
        <dbReference type="EMBL" id="SCD19565.1"/>
    </source>
</evidence>
<dbReference type="KEGG" id="psac:PSM36_0738"/>
<keyword evidence="2" id="KW-0315">Glutamine amidotransferase</keyword>
<dbReference type="Proteomes" id="UP000187464">
    <property type="component" value="Chromosome I"/>
</dbReference>
<proteinExistence type="predicted"/>
<dbReference type="GO" id="GO:0016740">
    <property type="term" value="F:transferase activity"/>
    <property type="evidence" value="ECO:0007669"/>
    <property type="project" value="UniProtKB-KW"/>
</dbReference>
<dbReference type="CDD" id="cd01741">
    <property type="entry name" value="GATase1_1"/>
    <property type="match status" value="1"/>
</dbReference>
<keyword evidence="3" id="KW-1185">Reference proteome</keyword>
<keyword evidence="2" id="KW-0808">Transferase</keyword>
<dbReference type="PROSITE" id="PS51273">
    <property type="entry name" value="GATASE_TYPE_1"/>
    <property type="match status" value="1"/>
</dbReference>
<accession>A0A1R3T6I6</accession>
<evidence type="ECO:0000259" key="1">
    <source>
        <dbReference type="Pfam" id="PF00117"/>
    </source>
</evidence>
<dbReference type="SUPFAM" id="SSF52317">
    <property type="entry name" value="Class I glutamine amidotransferase-like"/>
    <property type="match status" value="1"/>
</dbReference>
<dbReference type="RefSeq" id="WP_076928938.1">
    <property type="nucleotide sequence ID" value="NZ_LT605205.1"/>
</dbReference>
<dbReference type="Gene3D" id="3.40.50.880">
    <property type="match status" value="1"/>
</dbReference>